<proteinExistence type="predicted"/>
<organism evidence="2 3">
    <name type="scientific">Pistricoccus aurantiacus</name>
    <dbReference type="NCBI Taxonomy" id="1883414"/>
    <lineage>
        <taxon>Bacteria</taxon>
        <taxon>Pseudomonadati</taxon>
        <taxon>Pseudomonadota</taxon>
        <taxon>Gammaproteobacteria</taxon>
        <taxon>Oceanospirillales</taxon>
        <taxon>Halomonadaceae</taxon>
        <taxon>Pistricoccus</taxon>
    </lineage>
</organism>
<dbReference type="AlphaFoldDB" id="A0A5B8SRQ9"/>
<feature type="transmembrane region" description="Helical" evidence="1">
    <location>
        <begin position="51"/>
        <end position="70"/>
    </location>
</feature>
<evidence type="ECO:0000256" key="1">
    <source>
        <dbReference type="SAM" id="Phobius"/>
    </source>
</evidence>
<evidence type="ECO:0000313" key="3">
    <source>
        <dbReference type="Proteomes" id="UP000321272"/>
    </source>
</evidence>
<dbReference type="RefSeq" id="WP_147183699.1">
    <property type="nucleotide sequence ID" value="NZ_CP042382.1"/>
</dbReference>
<keyword evidence="1" id="KW-0812">Transmembrane</keyword>
<accession>A0A5B8SRQ9</accession>
<gene>
    <name evidence="2" type="ORF">FGL86_05790</name>
</gene>
<feature type="transmembrane region" description="Helical" evidence="1">
    <location>
        <begin position="15"/>
        <end position="39"/>
    </location>
</feature>
<evidence type="ECO:0000313" key="2">
    <source>
        <dbReference type="EMBL" id="QEA38637.1"/>
    </source>
</evidence>
<sequence>MGAFQAGSGMGEGELYLLIAGVGLAGILIAAGWIFVSAYRGYARGRVDGDILAVVSVKALVLILLFFWLLL</sequence>
<dbReference type="InterPro" id="IPR021676">
    <property type="entry name" value="DUF3262"/>
</dbReference>
<name>A0A5B8SRQ9_9GAMM</name>
<dbReference type="Pfam" id="PF11660">
    <property type="entry name" value="DUF3262"/>
    <property type="match status" value="1"/>
</dbReference>
<dbReference type="Proteomes" id="UP000321272">
    <property type="component" value="Chromosome"/>
</dbReference>
<protein>
    <submittedName>
        <fullName evidence="2">DUF3262 family protein</fullName>
    </submittedName>
</protein>
<keyword evidence="1" id="KW-1133">Transmembrane helix</keyword>
<dbReference type="EMBL" id="CP042382">
    <property type="protein sequence ID" value="QEA38637.1"/>
    <property type="molecule type" value="Genomic_DNA"/>
</dbReference>
<reference evidence="2 3" key="1">
    <citation type="submission" date="2019-06" db="EMBL/GenBank/DDBJ databases">
        <title>Genome analyses of bacteria isolated from kimchi.</title>
        <authorList>
            <person name="Lee S."/>
            <person name="Ahn S."/>
            <person name="Roh S."/>
        </authorList>
    </citation>
    <scope>NUCLEOTIDE SEQUENCE [LARGE SCALE GENOMIC DNA]</scope>
    <source>
        <strain evidence="2 3">CBA4606</strain>
    </source>
</reference>
<keyword evidence="1" id="KW-0472">Membrane</keyword>
<keyword evidence="3" id="KW-1185">Reference proteome</keyword>
<dbReference type="KEGG" id="paur:FGL86_05790"/>